<accession>A0A2S2DS18</accession>
<dbReference type="Proteomes" id="UP000245468">
    <property type="component" value="Chromosome"/>
</dbReference>
<dbReference type="AlphaFoldDB" id="A0A2S2DS18"/>
<evidence type="ECO:0000313" key="1">
    <source>
        <dbReference type="EMBL" id="AWL08191.1"/>
    </source>
</evidence>
<gene>
    <name evidence="1" type="ORF">HME7025_00313</name>
</gene>
<keyword evidence="2" id="KW-1185">Reference proteome</keyword>
<dbReference type="EMBL" id="CP029346">
    <property type="protein sequence ID" value="AWL08191.1"/>
    <property type="molecule type" value="Genomic_DNA"/>
</dbReference>
<organism evidence="1 2">
    <name type="scientific">Aquirufa nivalisilvae</name>
    <dbReference type="NCBI Taxonomy" id="2516557"/>
    <lineage>
        <taxon>Bacteria</taxon>
        <taxon>Pseudomonadati</taxon>
        <taxon>Bacteroidota</taxon>
        <taxon>Cytophagia</taxon>
        <taxon>Cytophagales</taxon>
        <taxon>Flectobacillaceae</taxon>
        <taxon>Aquirufa</taxon>
    </lineage>
</organism>
<name>A0A2S2DS18_9BACT</name>
<protein>
    <submittedName>
        <fullName evidence="1">Uncharacterized protein</fullName>
    </submittedName>
</protein>
<evidence type="ECO:0000313" key="2">
    <source>
        <dbReference type="Proteomes" id="UP000245468"/>
    </source>
</evidence>
<sequence length="241" mass="28460">MRVVKYHIKKQDIDIQSDLFSGIYTILTHTIGPNLTLDEALGGSFCYPVPDEVFIWSFMVKDKMVGFCYFTILTHEDLVIIRLTLSVERNYRHIVKMPYHDFLWEMIFIKLKNLSNKVVFYSNPINPIIYSVIREYTKNFLRYENNVPGQTATINKIYDLFEIERYSRVRKTPFKMEETSLNFETLRHKNKYVNDFLNQNPDFKQGTGLITMVPATVANMIYAVVKMAKKQFNPSKSKYKK</sequence>
<dbReference type="KEGG" id="psez:HME7025_00313"/>
<reference evidence="2" key="1">
    <citation type="submission" date="2018-05" db="EMBL/GenBank/DDBJ databases">
        <title>Pseudarcicella sp. HME7025 Genome sequencing and assembly.</title>
        <authorList>
            <person name="Kim H."/>
            <person name="Kang H."/>
            <person name="Joh K."/>
        </authorList>
    </citation>
    <scope>NUCLEOTIDE SEQUENCE [LARGE SCALE GENOMIC DNA]</scope>
    <source>
        <strain evidence="2">HME7025</strain>
    </source>
</reference>
<dbReference type="RefSeq" id="WP_109321955.1">
    <property type="nucleotide sequence ID" value="NZ_CP029346.1"/>
</dbReference>
<proteinExistence type="predicted"/>
<dbReference type="OrthoDB" id="8593536at2"/>